<dbReference type="RefSeq" id="WP_036750421.1">
    <property type="nucleotide sequence ID" value="NZ_JAGSGC010000015.1"/>
</dbReference>
<organism evidence="2 3">
    <name type="scientific">Photobacterium galatheae</name>
    <dbReference type="NCBI Taxonomy" id="1654360"/>
    <lineage>
        <taxon>Bacteria</taxon>
        <taxon>Pseudomonadati</taxon>
        <taxon>Pseudomonadota</taxon>
        <taxon>Gammaproteobacteria</taxon>
        <taxon>Vibrionales</taxon>
        <taxon>Vibrionaceae</taxon>
        <taxon>Photobacterium</taxon>
    </lineage>
</organism>
<sequence>MKLRLLSFSFCMMMLPWTSSAANVTPEMLDKQQFQLNQINYRLDEVLDALTKYDLAREQYYLGQHGSAAMAEVWYQKHLLWLAKMDQLRRTISDHQQLAATDTAAFKSQISTLMNELYQSEEEAKKIYSRTSTGLQLLEDIPAYPENYIRELKSVIVPLNDNVALTYQAFESLNTDFSAQHLKRLNDALLMTREVLETLINRSKLEFPELTAALQKLNEIFAVDQLLSARTDNAARSAAFVQSYARRDWFAADARFQQFEQQYLADMKVIVSSPLDGSLKQPGIDFLNDRYQQAKSQLEMNRVRANSHLYKKYMDTLNLYVGQCKDEANYQKYNCALLKTLIGLDLNTISQMTLEQQRYLYTQLVRVPQAPYTEISQ</sequence>
<name>A0A066RTD9_9GAMM</name>
<comment type="caution">
    <text evidence="2">The sequence shown here is derived from an EMBL/GenBank/DDBJ whole genome shotgun (WGS) entry which is preliminary data.</text>
</comment>
<protein>
    <recommendedName>
        <fullName evidence="4">ATPase</fullName>
    </recommendedName>
</protein>
<dbReference type="Proteomes" id="UP000027192">
    <property type="component" value="Unassembled WGS sequence"/>
</dbReference>
<dbReference type="OrthoDB" id="5904541at2"/>
<dbReference type="AlphaFoldDB" id="A0A066RTD9"/>
<accession>A0A066RTD9</accession>
<evidence type="ECO:0000313" key="2">
    <source>
        <dbReference type="EMBL" id="KDM92381.1"/>
    </source>
</evidence>
<evidence type="ECO:0000313" key="3">
    <source>
        <dbReference type="Proteomes" id="UP000027192"/>
    </source>
</evidence>
<reference evidence="2 3" key="1">
    <citation type="submission" date="2014-04" db="EMBL/GenBank/DDBJ databases">
        <title>Draft genome sequence of Photobacterium halotolerans S2753: a solonamide, ngercheumicin and holomycin producer.</title>
        <authorList>
            <person name="Machado H.R."/>
            <person name="Gram L."/>
        </authorList>
    </citation>
    <scope>NUCLEOTIDE SEQUENCE [LARGE SCALE GENOMIC DNA]</scope>
    <source>
        <strain evidence="2 3">S2753</strain>
    </source>
</reference>
<evidence type="ECO:0000256" key="1">
    <source>
        <dbReference type="SAM" id="SignalP"/>
    </source>
</evidence>
<feature type="chain" id="PRO_5001630698" description="ATPase" evidence="1">
    <location>
        <begin position="22"/>
        <end position="377"/>
    </location>
</feature>
<keyword evidence="1" id="KW-0732">Signal</keyword>
<dbReference type="STRING" id="1654360.EA58_06585"/>
<gene>
    <name evidence="2" type="ORF">EA58_06585</name>
</gene>
<feature type="signal peptide" evidence="1">
    <location>
        <begin position="1"/>
        <end position="21"/>
    </location>
</feature>
<evidence type="ECO:0008006" key="4">
    <source>
        <dbReference type="Google" id="ProtNLM"/>
    </source>
</evidence>
<keyword evidence="3" id="KW-1185">Reference proteome</keyword>
<proteinExistence type="predicted"/>
<dbReference type="EMBL" id="JMIB01000009">
    <property type="protein sequence ID" value="KDM92381.1"/>
    <property type="molecule type" value="Genomic_DNA"/>
</dbReference>